<dbReference type="PROSITE" id="PS52016">
    <property type="entry name" value="TONB_DEPENDENT_REC_3"/>
    <property type="match status" value="1"/>
</dbReference>
<protein>
    <submittedName>
        <fullName evidence="12">TonB-dependent receptor</fullName>
    </submittedName>
</protein>
<evidence type="ECO:0000256" key="2">
    <source>
        <dbReference type="ARBA" id="ARBA00022448"/>
    </source>
</evidence>
<dbReference type="InterPro" id="IPR037066">
    <property type="entry name" value="Plug_dom_sf"/>
</dbReference>
<evidence type="ECO:0000256" key="6">
    <source>
        <dbReference type="ARBA" id="ARBA00023136"/>
    </source>
</evidence>
<dbReference type="Proteomes" id="UP001597361">
    <property type="component" value="Unassembled WGS sequence"/>
</dbReference>
<keyword evidence="5 9" id="KW-0798">TonB box</keyword>
<dbReference type="NCBIfam" id="TIGR04057">
    <property type="entry name" value="SusC_RagA_signa"/>
    <property type="match status" value="1"/>
</dbReference>
<feature type="domain" description="TonB-dependent receptor-like beta-barrel" evidence="10">
    <location>
        <begin position="497"/>
        <end position="1068"/>
    </location>
</feature>
<name>A0ABW4VPM0_9BACT</name>
<evidence type="ECO:0000256" key="9">
    <source>
        <dbReference type="RuleBase" id="RU003357"/>
    </source>
</evidence>
<dbReference type="Gene3D" id="2.40.170.20">
    <property type="entry name" value="TonB-dependent receptor, beta-barrel domain"/>
    <property type="match status" value="1"/>
</dbReference>
<dbReference type="InterPro" id="IPR012910">
    <property type="entry name" value="Plug_dom"/>
</dbReference>
<comment type="subcellular location">
    <subcellularLocation>
        <location evidence="1 8">Cell outer membrane</location>
        <topology evidence="1 8">Multi-pass membrane protein</topology>
    </subcellularLocation>
</comment>
<organism evidence="12 13">
    <name type="scientific">Belliella marina</name>
    <dbReference type="NCBI Taxonomy" id="1644146"/>
    <lineage>
        <taxon>Bacteria</taxon>
        <taxon>Pseudomonadati</taxon>
        <taxon>Bacteroidota</taxon>
        <taxon>Cytophagia</taxon>
        <taxon>Cytophagales</taxon>
        <taxon>Cyclobacteriaceae</taxon>
        <taxon>Belliella</taxon>
    </lineage>
</organism>
<evidence type="ECO:0000256" key="1">
    <source>
        <dbReference type="ARBA" id="ARBA00004571"/>
    </source>
</evidence>
<proteinExistence type="inferred from homology"/>
<dbReference type="RefSeq" id="WP_376887773.1">
    <property type="nucleotide sequence ID" value="NZ_JBHUHR010000045.1"/>
</dbReference>
<comment type="similarity">
    <text evidence="8 9">Belongs to the TonB-dependent receptor family.</text>
</comment>
<accession>A0ABW4VPM0</accession>
<evidence type="ECO:0000256" key="8">
    <source>
        <dbReference type="PROSITE-ProRule" id="PRU01360"/>
    </source>
</evidence>
<evidence type="ECO:0000259" key="10">
    <source>
        <dbReference type="Pfam" id="PF00593"/>
    </source>
</evidence>
<evidence type="ECO:0000256" key="3">
    <source>
        <dbReference type="ARBA" id="ARBA00022452"/>
    </source>
</evidence>
<keyword evidence="12" id="KW-0675">Receptor</keyword>
<comment type="caution">
    <text evidence="12">The sequence shown here is derived from an EMBL/GenBank/DDBJ whole genome shotgun (WGS) entry which is preliminary data.</text>
</comment>
<dbReference type="InterPro" id="IPR023997">
    <property type="entry name" value="TonB-dep_OMP_SusC/RagA_CS"/>
</dbReference>
<keyword evidence="2 8" id="KW-0813">Transport</keyword>
<keyword evidence="13" id="KW-1185">Reference proteome</keyword>
<feature type="domain" description="TonB-dependent receptor plug" evidence="11">
    <location>
        <begin position="185"/>
        <end position="293"/>
    </location>
</feature>
<sequence>MDKVFLSLNEQNTKLNKVFKSIESKTGFTFFYDQQLVNVSQTVTLDKANSSLTEVLYTLSSMTGLRFLQINKVINVKNAEIQTLRQTSSSDVTVKGRVTSELEADGIPGVNVQIKGTTIGTVTELDGSFEIKVPDGNAVLVFSYIGYERQEVQVGNRSRVDIMLKEDARSMEEVVVVGYGTQKKIHLTGAVSQISSEMLENRPVANIGQALQGAIPNLNVGIANGSPNTVPSFNVRGGTSFSGNNFQSGSPLILVDGIEMDINQLNPEDIESVSVLKDAASAAVYGSRAAFGVMLVTTKRGKKDQPVRINYTTSYQWNSPSTRPDLLDALTIQEASIKALELENRTPSSDMLERRDRIAAHMADPENVPPYFMENGNIQWIGNTRVYDEAVRNSSPMMKHNINMRGGSGKNNYYLSMGYQSQEGLFKINTDTHDRYNLMANVNSQVNDWFSLESRISYNNTTFNEPVNPAGKGGLWRAMAQEPGRNINMPIRTSPDDPAPNMYTDNILSFMDYGSNNRENRETSLFALAPKFNLAKNWVLQGNFSYKSMNFRRKQVVPELRRVENRWDQTTNVHTNPSYVQRWNQHSDQFAVNIFSDYSFDLNQHEFYLMGGFNQEWYSFEYLGGRGEGILTPFIPVIQQTLGNLYAYDSESEWALRGGFYRVSYNYGSKYLLESNGRYDATSRFSRGTRYKFYPSVSGGWRVTEEDFAAGIRPYINEFKIRGSYGSLGNQNVSNYPYIATYGTTQEVQHLFGGARPLGINPPGLVDAMLTWETAETLDIGFDLTLMDKLDFTFSWYKRTTSDILTAGEKLPAVLGTGVPTRNSGSLETKGFELTAKWRDELKNGLSYDVAFNLSDYTTTVTKFDGNPNNILSALYPGMMMGEIWGYETLGIFQTQEQIDNAPTQNLLSPLWFPGDVQYKDLNGDGEITPGANTLEDSGDRSIIGNSTPRFQFGLNMNASFKNFDLNIFFQGVGKRDFYIGDNMYWGGMAGGTGTYEVYNNTWTPDRPDAFFPAYKNKGANRLTQTRFLHNAAYVRLKNLSVGYNLPRELCQSFKLERLRVYGAAHNLWEFTKVPTLFDPEVMSANYPMIRSLALGLQVTF</sequence>
<dbReference type="InterPro" id="IPR039426">
    <property type="entry name" value="TonB-dep_rcpt-like"/>
</dbReference>
<evidence type="ECO:0000256" key="4">
    <source>
        <dbReference type="ARBA" id="ARBA00022692"/>
    </source>
</evidence>
<keyword evidence="3 8" id="KW-1134">Transmembrane beta strand</keyword>
<dbReference type="Gene3D" id="2.170.130.10">
    <property type="entry name" value="TonB-dependent receptor, plug domain"/>
    <property type="match status" value="1"/>
</dbReference>
<dbReference type="NCBIfam" id="TIGR04056">
    <property type="entry name" value="OMP_RagA_SusC"/>
    <property type="match status" value="1"/>
</dbReference>
<dbReference type="InterPro" id="IPR023996">
    <property type="entry name" value="TonB-dep_OMP_SusC/RagA"/>
</dbReference>
<keyword evidence="6 8" id="KW-0472">Membrane</keyword>
<dbReference type="Pfam" id="PF13715">
    <property type="entry name" value="CarbopepD_reg_2"/>
    <property type="match status" value="1"/>
</dbReference>
<dbReference type="InterPro" id="IPR008969">
    <property type="entry name" value="CarboxyPept-like_regulatory"/>
</dbReference>
<dbReference type="EMBL" id="JBHUHR010000045">
    <property type="protein sequence ID" value="MFD2036604.1"/>
    <property type="molecule type" value="Genomic_DNA"/>
</dbReference>
<dbReference type="Pfam" id="PF07715">
    <property type="entry name" value="Plug"/>
    <property type="match status" value="1"/>
</dbReference>
<dbReference type="Pfam" id="PF00593">
    <property type="entry name" value="TonB_dep_Rec_b-barrel"/>
    <property type="match status" value="1"/>
</dbReference>
<evidence type="ECO:0000259" key="11">
    <source>
        <dbReference type="Pfam" id="PF07715"/>
    </source>
</evidence>
<dbReference type="Gene3D" id="2.60.40.1120">
    <property type="entry name" value="Carboxypeptidase-like, regulatory domain"/>
    <property type="match status" value="1"/>
</dbReference>
<dbReference type="SUPFAM" id="SSF56935">
    <property type="entry name" value="Porins"/>
    <property type="match status" value="1"/>
</dbReference>
<keyword evidence="7 8" id="KW-0998">Cell outer membrane</keyword>
<reference evidence="13" key="1">
    <citation type="journal article" date="2019" name="Int. J. Syst. Evol. Microbiol.">
        <title>The Global Catalogue of Microorganisms (GCM) 10K type strain sequencing project: providing services to taxonomists for standard genome sequencing and annotation.</title>
        <authorList>
            <consortium name="The Broad Institute Genomics Platform"/>
            <consortium name="The Broad Institute Genome Sequencing Center for Infectious Disease"/>
            <person name="Wu L."/>
            <person name="Ma J."/>
        </authorList>
    </citation>
    <scope>NUCLEOTIDE SEQUENCE [LARGE SCALE GENOMIC DNA]</scope>
    <source>
        <strain evidence="13">CGMCC 1.15180</strain>
    </source>
</reference>
<dbReference type="InterPro" id="IPR036942">
    <property type="entry name" value="Beta-barrel_TonB_sf"/>
</dbReference>
<dbReference type="InterPro" id="IPR000531">
    <property type="entry name" value="Beta-barrel_TonB"/>
</dbReference>
<dbReference type="SUPFAM" id="SSF49464">
    <property type="entry name" value="Carboxypeptidase regulatory domain-like"/>
    <property type="match status" value="1"/>
</dbReference>
<evidence type="ECO:0000313" key="12">
    <source>
        <dbReference type="EMBL" id="MFD2036604.1"/>
    </source>
</evidence>
<evidence type="ECO:0000313" key="13">
    <source>
        <dbReference type="Proteomes" id="UP001597361"/>
    </source>
</evidence>
<keyword evidence="4 8" id="KW-0812">Transmembrane</keyword>
<evidence type="ECO:0000256" key="5">
    <source>
        <dbReference type="ARBA" id="ARBA00023077"/>
    </source>
</evidence>
<evidence type="ECO:0000256" key="7">
    <source>
        <dbReference type="ARBA" id="ARBA00023237"/>
    </source>
</evidence>
<gene>
    <name evidence="12" type="ORF">ACFSKL_17500</name>
</gene>